<gene>
    <name evidence="2" type="ORF">GM661_18185</name>
</gene>
<evidence type="ECO:0000313" key="3">
    <source>
        <dbReference type="Proteomes" id="UP000665020"/>
    </source>
</evidence>
<sequence length="166" mass="19693">MIMEENKKLKIDRLKTLRKKYNLTQKELAIRLRIGQSTVATVEKTGNLSDQFIYILSKEFGIREEWIKTGEGEMKKSPEEIIQEAVNKLSPEKAKKELHKFLSKMDGEDEILDPRQEKDKPEFIRILDYLKKKYYDSDRDMQGWLTVEIKNAFPEYEEDIKNKSSE</sequence>
<keyword evidence="3" id="KW-1185">Reference proteome</keyword>
<dbReference type="KEGG" id="ifn:GM661_18185"/>
<evidence type="ECO:0000259" key="1">
    <source>
        <dbReference type="PROSITE" id="PS50943"/>
    </source>
</evidence>
<dbReference type="Pfam" id="PF07022">
    <property type="entry name" value="Phage_CI_repr"/>
    <property type="match status" value="1"/>
</dbReference>
<dbReference type="Gene3D" id="1.10.260.40">
    <property type="entry name" value="lambda repressor-like DNA-binding domains"/>
    <property type="match status" value="1"/>
</dbReference>
<name>A0A8A7KI49_9FIRM</name>
<dbReference type="InterPro" id="IPR010744">
    <property type="entry name" value="Phage_CI_N"/>
</dbReference>
<dbReference type="SMART" id="SM00530">
    <property type="entry name" value="HTH_XRE"/>
    <property type="match status" value="1"/>
</dbReference>
<dbReference type="GO" id="GO:0003677">
    <property type="term" value="F:DNA binding"/>
    <property type="evidence" value="ECO:0007669"/>
    <property type="project" value="InterPro"/>
</dbReference>
<protein>
    <submittedName>
        <fullName evidence="2">Helix-turn-helix domain-containing protein</fullName>
    </submittedName>
</protein>
<dbReference type="CDD" id="cd00093">
    <property type="entry name" value="HTH_XRE"/>
    <property type="match status" value="1"/>
</dbReference>
<accession>A0A8A7KI49</accession>
<dbReference type="Proteomes" id="UP000665020">
    <property type="component" value="Chromosome"/>
</dbReference>
<dbReference type="InterPro" id="IPR010982">
    <property type="entry name" value="Lambda_DNA-bd_dom_sf"/>
</dbReference>
<dbReference type="SUPFAM" id="SSF47413">
    <property type="entry name" value="lambda repressor-like DNA-binding domains"/>
    <property type="match status" value="1"/>
</dbReference>
<reference evidence="2" key="1">
    <citation type="submission" date="2019-12" db="EMBL/GenBank/DDBJ databases">
        <authorList>
            <person name="zhang j."/>
            <person name="sun C.M."/>
        </authorList>
    </citation>
    <scope>NUCLEOTIDE SEQUENCE</scope>
    <source>
        <strain evidence="2">NS-1</strain>
    </source>
</reference>
<feature type="domain" description="HTH cro/C1-type" evidence="1">
    <location>
        <begin position="14"/>
        <end position="67"/>
    </location>
</feature>
<dbReference type="InterPro" id="IPR001387">
    <property type="entry name" value="Cro/C1-type_HTH"/>
</dbReference>
<proteinExistence type="predicted"/>
<dbReference type="AlphaFoldDB" id="A0A8A7KI49"/>
<dbReference type="PROSITE" id="PS50943">
    <property type="entry name" value="HTH_CROC1"/>
    <property type="match status" value="1"/>
</dbReference>
<evidence type="ECO:0000313" key="2">
    <source>
        <dbReference type="EMBL" id="QTL99745.1"/>
    </source>
</evidence>
<organism evidence="2 3">
    <name type="scientific">Iocasia fonsfrigidae</name>
    <dbReference type="NCBI Taxonomy" id="2682810"/>
    <lineage>
        <taxon>Bacteria</taxon>
        <taxon>Bacillati</taxon>
        <taxon>Bacillota</taxon>
        <taxon>Clostridia</taxon>
        <taxon>Halanaerobiales</taxon>
        <taxon>Halanaerobiaceae</taxon>
        <taxon>Iocasia</taxon>
    </lineage>
</organism>
<dbReference type="EMBL" id="CP046640">
    <property type="protein sequence ID" value="QTL99745.1"/>
    <property type="molecule type" value="Genomic_DNA"/>
</dbReference>